<name>A0ABS8BSD0_9RHOB</name>
<dbReference type="EMBL" id="JAJATZ010000002">
    <property type="protein sequence ID" value="MCB5198649.1"/>
    <property type="molecule type" value="Genomic_DNA"/>
</dbReference>
<evidence type="ECO:0000313" key="2">
    <source>
        <dbReference type="Proteomes" id="UP001138961"/>
    </source>
</evidence>
<proteinExistence type="predicted"/>
<organism evidence="1 2">
    <name type="scientific">Loktanella gaetbuli</name>
    <dbReference type="NCBI Taxonomy" id="2881335"/>
    <lineage>
        <taxon>Bacteria</taxon>
        <taxon>Pseudomonadati</taxon>
        <taxon>Pseudomonadota</taxon>
        <taxon>Alphaproteobacteria</taxon>
        <taxon>Rhodobacterales</taxon>
        <taxon>Roseobacteraceae</taxon>
        <taxon>Loktanella</taxon>
    </lineage>
</organism>
<evidence type="ECO:0000313" key="1">
    <source>
        <dbReference type="EMBL" id="MCB5198649.1"/>
    </source>
</evidence>
<protein>
    <submittedName>
        <fullName evidence="1">Sulfotransferase domain-containing protein</fullName>
    </submittedName>
</protein>
<comment type="caution">
    <text evidence="1">The sequence shown here is derived from an EMBL/GenBank/DDBJ whole genome shotgun (WGS) entry which is preliminary data.</text>
</comment>
<sequence>MIISRARKFVFVHIPKTGGTSFAHAYDARAAKDDILIGDTPKARNRRHRLADLDVPGRLWKHSRIADVGPLIAPEGMCIMVLVRNPWARMVSYYHWLRRQSFDHPAVRLAGALDFSAFLHHPHTVASLRANPYASYVTDPQGQLLVAHFVRLEHYDRDMAPVAAHLGFDLPLPRLNTAKHPVDWRASYTPDDVDLIADLCAADITRSRYQFDDAG</sequence>
<gene>
    <name evidence="1" type="ORF">LGQ03_05305</name>
</gene>
<accession>A0ABS8BSD0</accession>
<dbReference type="Proteomes" id="UP001138961">
    <property type="component" value="Unassembled WGS sequence"/>
</dbReference>
<reference evidence="1" key="1">
    <citation type="submission" date="2021-10" db="EMBL/GenBank/DDBJ databases">
        <title>Loktanella gaetbuli sp. nov., isolated from a tidal flat.</title>
        <authorList>
            <person name="Park S."/>
            <person name="Yoon J.-H."/>
        </authorList>
    </citation>
    <scope>NUCLEOTIDE SEQUENCE</scope>
    <source>
        <strain evidence="1">TSTF-M6</strain>
    </source>
</reference>
<dbReference type="SUPFAM" id="SSF52540">
    <property type="entry name" value="P-loop containing nucleoside triphosphate hydrolases"/>
    <property type="match status" value="1"/>
</dbReference>
<dbReference type="Gene3D" id="3.40.50.300">
    <property type="entry name" value="P-loop containing nucleotide triphosphate hydrolases"/>
    <property type="match status" value="1"/>
</dbReference>
<keyword evidence="2" id="KW-1185">Reference proteome</keyword>
<dbReference type="InterPro" id="IPR027417">
    <property type="entry name" value="P-loop_NTPase"/>
</dbReference>